<dbReference type="EMBL" id="VLKR01000006">
    <property type="protein sequence ID" value="TWI22190.1"/>
    <property type="molecule type" value="Genomic_DNA"/>
</dbReference>
<sequence length="204" mass="23306">MFSRFTTNLKGEFSGPFLLQKGMANDIGKDKEWAKSLFLDGLTRKEIAQKTGRTEKTIGKWVTDGGWEKMRQSLLVTKDNQINALYAQLETMNEEIKTRPIIHDVPSHLLKPVKLKDAEGNEFLEWPAYNAKDYPVKIGNFPTSKEADIISKITVSINRLETETSLGEYIEVSKQLIQFVRKQDVEFAGMLTKYCDALINEQLK</sequence>
<accession>A0A562MQR3</accession>
<dbReference type="InterPro" id="IPR010332">
    <property type="entry name" value="ATPase_terminase-su_N"/>
</dbReference>
<dbReference type="AlphaFoldDB" id="A0A562MQR3"/>
<name>A0A562MQR3_9SPHI</name>
<dbReference type="Proteomes" id="UP000315908">
    <property type="component" value="Unassembled WGS sequence"/>
</dbReference>
<protein>
    <submittedName>
        <fullName evidence="2">Putative ATPase subunit gpP of terminase</fullName>
    </submittedName>
</protein>
<comment type="caution">
    <text evidence="2">The sequence shown here is derived from an EMBL/GenBank/DDBJ whole genome shotgun (WGS) entry which is preliminary data.</text>
</comment>
<evidence type="ECO:0000259" key="1">
    <source>
        <dbReference type="Pfam" id="PF06056"/>
    </source>
</evidence>
<feature type="domain" description="Terminase ATPase subunit N-terminal" evidence="1">
    <location>
        <begin position="33"/>
        <end position="69"/>
    </location>
</feature>
<reference evidence="2 3" key="1">
    <citation type="journal article" date="2015" name="Stand. Genomic Sci.">
        <title>Genomic Encyclopedia of Bacterial and Archaeal Type Strains, Phase III: the genomes of soil and plant-associated and newly described type strains.</title>
        <authorList>
            <person name="Whitman W.B."/>
            <person name="Woyke T."/>
            <person name="Klenk H.P."/>
            <person name="Zhou Y."/>
            <person name="Lilburn T.G."/>
            <person name="Beck B.J."/>
            <person name="De Vos P."/>
            <person name="Vandamme P."/>
            <person name="Eisen J.A."/>
            <person name="Garrity G."/>
            <person name="Hugenholtz P."/>
            <person name="Kyrpides N.C."/>
        </authorList>
    </citation>
    <scope>NUCLEOTIDE SEQUENCE [LARGE SCALE GENOMIC DNA]</scope>
    <source>
        <strain evidence="2 3">CGMCC 1.6855</strain>
    </source>
</reference>
<organism evidence="2 3">
    <name type="scientific">Sphingobacterium siyangense</name>
    <dbReference type="NCBI Taxonomy" id="459529"/>
    <lineage>
        <taxon>Bacteria</taxon>
        <taxon>Pseudomonadati</taxon>
        <taxon>Bacteroidota</taxon>
        <taxon>Sphingobacteriia</taxon>
        <taxon>Sphingobacteriales</taxon>
        <taxon>Sphingobacteriaceae</taxon>
        <taxon>Sphingobacterium</taxon>
    </lineage>
</organism>
<evidence type="ECO:0000313" key="2">
    <source>
        <dbReference type="EMBL" id="TWI22190.1"/>
    </source>
</evidence>
<dbReference type="Pfam" id="PF06056">
    <property type="entry name" value="Terminase_5"/>
    <property type="match status" value="1"/>
</dbReference>
<proteinExistence type="predicted"/>
<gene>
    <name evidence="2" type="ORF">IQ31_01595</name>
</gene>
<evidence type="ECO:0000313" key="3">
    <source>
        <dbReference type="Proteomes" id="UP000315908"/>
    </source>
</evidence>